<evidence type="ECO:0000313" key="2">
    <source>
        <dbReference type="Proteomes" id="UP000244722"/>
    </source>
</evidence>
<proteinExistence type="predicted"/>
<gene>
    <name evidence="1" type="ORF">B9Z19DRAFT_1084798</name>
</gene>
<keyword evidence="2" id="KW-1185">Reference proteome</keyword>
<name>A0A2T6ZRL1_TUBBO</name>
<sequence length="76" mass="7848">MQHIARPTVGSTLLTLSHSLAGGILCAACGYSRALVGAFGNSRKSTSVLLTPVFGFLSTAGCMACSVPCPPEFLRF</sequence>
<comment type="caution">
    <text evidence="1">The sequence shown here is derived from an EMBL/GenBank/DDBJ whole genome shotgun (WGS) entry which is preliminary data.</text>
</comment>
<dbReference type="Proteomes" id="UP000244722">
    <property type="component" value="Unassembled WGS sequence"/>
</dbReference>
<dbReference type="EMBL" id="NESQ01000129">
    <property type="protein sequence ID" value="PUU78103.1"/>
    <property type="molecule type" value="Genomic_DNA"/>
</dbReference>
<evidence type="ECO:0000313" key="1">
    <source>
        <dbReference type="EMBL" id="PUU78103.1"/>
    </source>
</evidence>
<reference evidence="1 2" key="1">
    <citation type="submission" date="2017-04" db="EMBL/GenBank/DDBJ databases">
        <title>Draft genome sequence of Tuber borchii Vittad., a whitish edible truffle.</title>
        <authorList>
            <consortium name="DOE Joint Genome Institute"/>
            <person name="Murat C."/>
            <person name="Kuo A."/>
            <person name="Barry K.W."/>
            <person name="Clum A."/>
            <person name="Dockter R.B."/>
            <person name="Fauchery L."/>
            <person name="Iotti M."/>
            <person name="Kohler A."/>
            <person name="Labutti K."/>
            <person name="Lindquist E.A."/>
            <person name="Lipzen A."/>
            <person name="Ohm R.A."/>
            <person name="Wang M."/>
            <person name="Grigoriev I.V."/>
            <person name="Zambonelli A."/>
            <person name="Martin F.M."/>
        </authorList>
    </citation>
    <scope>NUCLEOTIDE SEQUENCE [LARGE SCALE GENOMIC DNA]</scope>
    <source>
        <strain evidence="1 2">Tbo3840</strain>
    </source>
</reference>
<accession>A0A2T6ZRL1</accession>
<organism evidence="1 2">
    <name type="scientific">Tuber borchii</name>
    <name type="common">White truffle</name>
    <dbReference type="NCBI Taxonomy" id="42251"/>
    <lineage>
        <taxon>Eukaryota</taxon>
        <taxon>Fungi</taxon>
        <taxon>Dikarya</taxon>
        <taxon>Ascomycota</taxon>
        <taxon>Pezizomycotina</taxon>
        <taxon>Pezizomycetes</taxon>
        <taxon>Pezizales</taxon>
        <taxon>Tuberaceae</taxon>
        <taxon>Tuber</taxon>
    </lineage>
</organism>
<dbReference type="AlphaFoldDB" id="A0A2T6ZRL1"/>
<protein>
    <submittedName>
        <fullName evidence="1">Uncharacterized protein</fullName>
    </submittedName>
</protein>